<keyword evidence="4" id="KW-0503">Monooxygenase</keyword>
<dbReference type="SUPFAM" id="SSF51905">
    <property type="entry name" value="FAD/NAD(P)-binding domain"/>
    <property type="match status" value="1"/>
</dbReference>
<evidence type="ECO:0000256" key="2">
    <source>
        <dbReference type="ARBA" id="ARBA00023027"/>
    </source>
</evidence>
<dbReference type="Pfam" id="PF01494">
    <property type="entry name" value="FAD_binding_3"/>
    <property type="match status" value="1"/>
</dbReference>
<dbReference type="EMBL" id="JAINVV010000008">
    <property type="protein sequence ID" value="MBY8824297.1"/>
    <property type="molecule type" value="Genomic_DNA"/>
</dbReference>
<dbReference type="RefSeq" id="WP_222991371.1">
    <property type="nucleotide sequence ID" value="NZ_JAINVV010000008.1"/>
</dbReference>
<comment type="caution">
    <text evidence="4">The sequence shown here is derived from an EMBL/GenBank/DDBJ whole genome shotgun (WGS) entry which is preliminary data.</text>
</comment>
<keyword evidence="1" id="KW-0560">Oxidoreductase</keyword>
<evidence type="ECO:0000313" key="5">
    <source>
        <dbReference type="Proteomes" id="UP000706039"/>
    </source>
</evidence>
<reference evidence="4 5" key="1">
    <citation type="submission" date="2021-08" db="EMBL/GenBank/DDBJ databases">
        <authorList>
            <person name="Tuo L."/>
        </authorList>
    </citation>
    <scope>NUCLEOTIDE SEQUENCE [LARGE SCALE GENOMIC DNA]</scope>
    <source>
        <strain evidence="4 5">JCM 31229</strain>
    </source>
</reference>
<proteinExistence type="predicted"/>
<keyword evidence="5" id="KW-1185">Reference proteome</keyword>
<sequence>MSVAIVGGGPVGLMCALGLARQGIAVDLFEAEADIVYSPRAIGYAWPILQALRAHGLLDDMIAAGSIEHERCWRVLASSETIVFDHSAVADDTDTPFSLTLGQHLLARVLLNHLERKPSARIHWNSRVSSVSQCGDHVELTIERGDGVETMDAAWTIGTDGGRSTVRRSIGLPMEGFTWDRRFVATDIHYDFAAHGWRSCYLIDPVHGAVVYQLNEPGLWRFTYAEDRALPVEGALDRMPAFLRAALPGDEAYALQNFSPYNMHQRTAPRYRQGRVLLAGDAAHLTNPTSGFGLMGGLYDAFLLVEALGAVVRGEIGEEVLDRYATARRNVFLDVISPVSIESLRLCFDSTNPERLAWDIAQLRERIATPARMRASLWVPAALETPSLLTGRTYV</sequence>
<dbReference type="Proteomes" id="UP000706039">
    <property type="component" value="Unassembled WGS sequence"/>
</dbReference>
<dbReference type="PRINTS" id="PR00420">
    <property type="entry name" value="RNGMNOXGNASE"/>
</dbReference>
<gene>
    <name evidence="4" type="ORF">K7G82_18480</name>
</gene>
<accession>A0ABS7PV95</accession>
<feature type="domain" description="FAD-binding" evidence="3">
    <location>
        <begin position="2"/>
        <end position="332"/>
    </location>
</feature>
<dbReference type="Gene3D" id="3.30.70.2450">
    <property type="match status" value="1"/>
</dbReference>
<keyword evidence="2" id="KW-0520">NAD</keyword>
<evidence type="ECO:0000256" key="1">
    <source>
        <dbReference type="ARBA" id="ARBA00023002"/>
    </source>
</evidence>
<dbReference type="InterPro" id="IPR002938">
    <property type="entry name" value="FAD-bd"/>
</dbReference>
<name>A0ABS7PV95_9SPHN</name>
<evidence type="ECO:0000259" key="3">
    <source>
        <dbReference type="Pfam" id="PF01494"/>
    </source>
</evidence>
<protein>
    <submittedName>
        <fullName evidence="4">FAD-dependent monooxygenase</fullName>
    </submittedName>
</protein>
<evidence type="ECO:0000313" key="4">
    <source>
        <dbReference type="EMBL" id="MBY8824297.1"/>
    </source>
</evidence>
<dbReference type="InterPro" id="IPR036188">
    <property type="entry name" value="FAD/NAD-bd_sf"/>
</dbReference>
<dbReference type="GO" id="GO:0004497">
    <property type="term" value="F:monooxygenase activity"/>
    <property type="evidence" value="ECO:0007669"/>
    <property type="project" value="UniProtKB-KW"/>
</dbReference>
<dbReference type="PANTHER" id="PTHR43476:SF4">
    <property type="entry name" value="BLR0106 PROTEIN"/>
    <property type="match status" value="1"/>
</dbReference>
<organism evidence="4 5">
    <name type="scientific">Sphingomonas colocasiae</name>
    <dbReference type="NCBI Taxonomy" id="1848973"/>
    <lineage>
        <taxon>Bacteria</taxon>
        <taxon>Pseudomonadati</taxon>
        <taxon>Pseudomonadota</taxon>
        <taxon>Alphaproteobacteria</taxon>
        <taxon>Sphingomonadales</taxon>
        <taxon>Sphingomonadaceae</taxon>
        <taxon>Sphingomonas</taxon>
    </lineage>
</organism>
<dbReference type="PANTHER" id="PTHR43476">
    <property type="entry name" value="3-(3-HYDROXY-PHENYL)PROPIONATE/3-HYDROXYCINNAMIC ACID HYDROXYLASE"/>
    <property type="match status" value="1"/>
</dbReference>
<dbReference type="InterPro" id="IPR050631">
    <property type="entry name" value="PheA/TfdB_FAD_monoxygenase"/>
</dbReference>
<dbReference type="Gene3D" id="3.50.50.60">
    <property type="entry name" value="FAD/NAD(P)-binding domain"/>
    <property type="match status" value="1"/>
</dbReference>